<evidence type="ECO:0000313" key="1">
    <source>
        <dbReference type="EMBL" id="GKX65925.1"/>
    </source>
</evidence>
<gene>
    <name evidence="1" type="ORF">rsdtw13_11830</name>
</gene>
<sequence length="78" mass="9150">MIQLNLNIQLTIVHLIIVKILYFTKSLHHEIILELHSGLYRNVQAMIISNSVYIKCLHSYFNKDAINDRDVPEFLVDI</sequence>
<proteinExistence type="predicted"/>
<accession>A0ACB5R9Q9</accession>
<comment type="caution">
    <text evidence="1">The sequence shown here is derived from an EMBL/GenBank/DDBJ whole genome shotgun (WGS) entry which is preliminary data.</text>
</comment>
<name>A0ACB5R9Q9_9CLOT</name>
<protein>
    <submittedName>
        <fullName evidence="1">Uncharacterized protein</fullName>
    </submittedName>
</protein>
<organism evidence="1 2">
    <name type="scientific">Inconstantimicrobium mannanitabidum</name>
    <dbReference type="NCBI Taxonomy" id="1604901"/>
    <lineage>
        <taxon>Bacteria</taxon>
        <taxon>Bacillati</taxon>
        <taxon>Bacillota</taxon>
        <taxon>Clostridia</taxon>
        <taxon>Eubacteriales</taxon>
        <taxon>Clostridiaceae</taxon>
        <taxon>Inconstantimicrobium</taxon>
    </lineage>
</organism>
<dbReference type="Proteomes" id="UP001058074">
    <property type="component" value="Unassembled WGS sequence"/>
</dbReference>
<reference evidence="1" key="1">
    <citation type="journal article" date="2025" name="Int. J. Syst. Evol. Microbiol.">
        <title>Inconstantimicrobium mannanitabidum sp. nov., a novel member of the family Clostridiaceae isolated from anoxic soil under the treatment of reductive soil disinfestation.</title>
        <authorList>
            <person name="Ueki A."/>
            <person name="Tonouchi A."/>
            <person name="Honma S."/>
            <person name="Kaku N."/>
            <person name="Ueki K."/>
        </authorList>
    </citation>
    <scope>NUCLEOTIDE SEQUENCE</scope>
    <source>
        <strain evidence="1">TW13</strain>
    </source>
</reference>
<evidence type="ECO:0000313" key="2">
    <source>
        <dbReference type="Proteomes" id="UP001058074"/>
    </source>
</evidence>
<keyword evidence="2" id="KW-1185">Reference proteome</keyword>
<dbReference type="EMBL" id="BROD01000001">
    <property type="protein sequence ID" value="GKX65925.1"/>
    <property type="molecule type" value="Genomic_DNA"/>
</dbReference>